<keyword evidence="2" id="KW-1185">Reference proteome</keyword>
<accession>A0A5B0NIZ9</accession>
<comment type="caution">
    <text evidence="1">The sequence shown here is derived from an EMBL/GenBank/DDBJ whole genome shotgun (WGS) entry which is preliminary data.</text>
</comment>
<evidence type="ECO:0000313" key="1">
    <source>
        <dbReference type="EMBL" id="KAA1089217.1"/>
    </source>
</evidence>
<reference evidence="1 2" key="1">
    <citation type="submission" date="2019-05" db="EMBL/GenBank/DDBJ databases">
        <title>Emergence of the Ug99 lineage of the wheat stem rust pathogen through somatic hybridization.</title>
        <authorList>
            <person name="Li F."/>
            <person name="Upadhyaya N.M."/>
            <person name="Sperschneider J."/>
            <person name="Matny O."/>
            <person name="Nguyen-Phuc H."/>
            <person name="Mago R."/>
            <person name="Raley C."/>
            <person name="Miller M.E."/>
            <person name="Silverstein K.A.T."/>
            <person name="Henningsen E."/>
            <person name="Hirsch C.D."/>
            <person name="Visser B."/>
            <person name="Pretorius Z.A."/>
            <person name="Steffenson B.J."/>
            <person name="Schwessinger B."/>
            <person name="Dodds P.N."/>
            <person name="Figueroa M."/>
        </authorList>
    </citation>
    <scope>NUCLEOTIDE SEQUENCE [LARGE SCALE GENOMIC DNA]</scope>
    <source>
        <strain evidence="1">21-0</strain>
    </source>
</reference>
<sequence>MTNCLPSSTKWAEGVEMPANAEMNVVGASLASCSELAGLHLCQLLNHLEEQSPTGLSDLRTTTRCSTTDWRTNYDLSLNHLEEHSPTGRSCLNHVFFSNLETDWPVRSTNYDPLFNHLEEHPPTGGPV</sequence>
<dbReference type="EMBL" id="VSWC01000093">
    <property type="protein sequence ID" value="KAA1089217.1"/>
    <property type="molecule type" value="Genomic_DNA"/>
</dbReference>
<dbReference type="AlphaFoldDB" id="A0A5B0NIZ9"/>
<evidence type="ECO:0000313" key="2">
    <source>
        <dbReference type="Proteomes" id="UP000324748"/>
    </source>
</evidence>
<name>A0A5B0NIZ9_PUCGR</name>
<dbReference type="Proteomes" id="UP000324748">
    <property type="component" value="Unassembled WGS sequence"/>
</dbReference>
<gene>
    <name evidence="1" type="ORF">PGT21_010546</name>
</gene>
<proteinExistence type="predicted"/>
<organism evidence="1 2">
    <name type="scientific">Puccinia graminis f. sp. tritici</name>
    <dbReference type="NCBI Taxonomy" id="56615"/>
    <lineage>
        <taxon>Eukaryota</taxon>
        <taxon>Fungi</taxon>
        <taxon>Dikarya</taxon>
        <taxon>Basidiomycota</taxon>
        <taxon>Pucciniomycotina</taxon>
        <taxon>Pucciniomycetes</taxon>
        <taxon>Pucciniales</taxon>
        <taxon>Pucciniaceae</taxon>
        <taxon>Puccinia</taxon>
    </lineage>
</organism>
<protein>
    <submittedName>
        <fullName evidence="1">Uncharacterized protein</fullName>
    </submittedName>
</protein>